<keyword evidence="2" id="KW-0436">Ligase</keyword>
<feature type="domain" description="AMP-binding enzyme C-terminal" evidence="5">
    <location>
        <begin position="67"/>
        <end position="141"/>
    </location>
</feature>
<keyword evidence="7" id="KW-1185">Reference proteome</keyword>
<keyword evidence="3" id="KW-0276">Fatty acid metabolism</keyword>
<dbReference type="InterPro" id="IPR025110">
    <property type="entry name" value="AMP-bd_C"/>
</dbReference>
<comment type="similarity">
    <text evidence="1">Belongs to the ATP-dependent AMP-binding enzyme family.</text>
</comment>
<accession>A0ABW0TII2</accession>
<keyword evidence="4" id="KW-0443">Lipid metabolism</keyword>
<protein>
    <submittedName>
        <fullName evidence="6">Class I adenylate-forming enzyme family protein</fullName>
    </submittedName>
</protein>
<dbReference type="Gene3D" id="3.30.300.30">
    <property type="match status" value="1"/>
</dbReference>
<dbReference type="Pfam" id="PF13193">
    <property type="entry name" value="AMP-binding_C"/>
    <property type="match status" value="1"/>
</dbReference>
<evidence type="ECO:0000256" key="1">
    <source>
        <dbReference type="ARBA" id="ARBA00006432"/>
    </source>
</evidence>
<reference evidence="7" key="1">
    <citation type="journal article" date="2019" name="Int. J. Syst. Evol. Microbiol.">
        <title>The Global Catalogue of Microorganisms (GCM) 10K type strain sequencing project: providing services to taxonomists for standard genome sequencing and annotation.</title>
        <authorList>
            <consortium name="The Broad Institute Genomics Platform"/>
            <consortium name="The Broad Institute Genome Sequencing Center for Infectious Disease"/>
            <person name="Wu L."/>
            <person name="Ma J."/>
        </authorList>
    </citation>
    <scope>NUCLEOTIDE SEQUENCE [LARGE SCALE GENOMIC DNA]</scope>
    <source>
        <strain evidence="7">CGMCC 4.1434</strain>
    </source>
</reference>
<evidence type="ECO:0000259" key="5">
    <source>
        <dbReference type="Pfam" id="PF13193"/>
    </source>
</evidence>
<evidence type="ECO:0000256" key="4">
    <source>
        <dbReference type="ARBA" id="ARBA00023098"/>
    </source>
</evidence>
<dbReference type="Proteomes" id="UP001596109">
    <property type="component" value="Unassembled WGS sequence"/>
</dbReference>
<evidence type="ECO:0000256" key="3">
    <source>
        <dbReference type="ARBA" id="ARBA00022832"/>
    </source>
</evidence>
<evidence type="ECO:0000313" key="6">
    <source>
        <dbReference type="EMBL" id="MFC5589277.1"/>
    </source>
</evidence>
<evidence type="ECO:0000256" key="2">
    <source>
        <dbReference type="ARBA" id="ARBA00022598"/>
    </source>
</evidence>
<sequence length="152" mass="16692">MKKVICVVSFVDGQGKKYSDTLKRWMSYPGSCSYGLSYEVDEDGDTFIGGRKKDMIITGGENVYPQEVEQCLINYSGIREAAVVGMADEKWGEIVVAFVVAADGDLNNDAVIAHCRATLASYKIPKKIVVLDELPKTHVGKIDSGYLCKMLI</sequence>
<dbReference type="PANTHER" id="PTHR43859">
    <property type="entry name" value="ACYL-ACTIVATING ENZYME"/>
    <property type="match status" value="1"/>
</dbReference>
<dbReference type="EMBL" id="JBHSNO010000005">
    <property type="protein sequence ID" value="MFC5589277.1"/>
    <property type="molecule type" value="Genomic_DNA"/>
</dbReference>
<comment type="caution">
    <text evidence="6">The sequence shown here is derived from an EMBL/GenBank/DDBJ whole genome shotgun (WGS) entry which is preliminary data.</text>
</comment>
<dbReference type="InterPro" id="IPR045851">
    <property type="entry name" value="AMP-bd_C_sf"/>
</dbReference>
<dbReference type="RefSeq" id="WP_381433685.1">
    <property type="nucleotide sequence ID" value="NZ_JBHSNO010000005.1"/>
</dbReference>
<gene>
    <name evidence="6" type="ORF">ACFPRA_10280</name>
</gene>
<dbReference type="SUPFAM" id="SSF56801">
    <property type="entry name" value="Acetyl-CoA synthetase-like"/>
    <property type="match status" value="1"/>
</dbReference>
<organism evidence="6 7">
    <name type="scientific">Sporosarcina soli</name>
    <dbReference type="NCBI Taxonomy" id="334736"/>
    <lineage>
        <taxon>Bacteria</taxon>
        <taxon>Bacillati</taxon>
        <taxon>Bacillota</taxon>
        <taxon>Bacilli</taxon>
        <taxon>Bacillales</taxon>
        <taxon>Caryophanaceae</taxon>
        <taxon>Sporosarcina</taxon>
    </lineage>
</organism>
<evidence type="ECO:0000313" key="7">
    <source>
        <dbReference type="Proteomes" id="UP001596109"/>
    </source>
</evidence>
<name>A0ABW0TII2_9BACL</name>
<dbReference type="PANTHER" id="PTHR43859:SF4">
    <property type="entry name" value="BUTANOATE--COA LIGASE AAE1-RELATED"/>
    <property type="match status" value="1"/>
</dbReference>
<proteinExistence type="inferred from homology"/>